<name>A0A0G4H3A5_9ALVE</name>
<evidence type="ECO:0000313" key="1">
    <source>
        <dbReference type="EMBL" id="CEM38075.1"/>
    </source>
</evidence>
<protein>
    <submittedName>
        <fullName evidence="1">Uncharacterized protein</fullName>
    </submittedName>
</protein>
<dbReference type="EMBL" id="CDMZ01001829">
    <property type="protein sequence ID" value="CEM38075.1"/>
    <property type="molecule type" value="Genomic_DNA"/>
</dbReference>
<organism evidence="1">
    <name type="scientific">Chromera velia CCMP2878</name>
    <dbReference type="NCBI Taxonomy" id="1169474"/>
    <lineage>
        <taxon>Eukaryota</taxon>
        <taxon>Sar</taxon>
        <taxon>Alveolata</taxon>
        <taxon>Colpodellida</taxon>
        <taxon>Chromeraceae</taxon>
        <taxon>Chromera</taxon>
    </lineage>
</organism>
<dbReference type="InterPro" id="IPR036249">
    <property type="entry name" value="Thioredoxin-like_sf"/>
</dbReference>
<sequence length="90" mass="10509">MGDPNMLQGLLEDTVLKALEAKEEALDAEINRLDNMNEDDIEELRRKRLEQMKSASKERQSWMEIGHGTYSELFSEKEFFEAAKKSKRMV</sequence>
<dbReference type="AlphaFoldDB" id="A0A0G4H3A5"/>
<gene>
    <name evidence="1" type="ORF">Cvel_24503</name>
</gene>
<accession>A0A0G4H3A5</accession>
<dbReference type="PANTHER" id="PTHR21148">
    <property type="entry name" value="THIOREDOXIN DOMAIN-CONTAINING PROTEIN 9"/>
    <property type="match status" value="1"/>
</dbReference>
<feature type="non-terminal residue" evidence="1">
    <location>
        <position position="90"/>
    </location>
</feature>
<reference evidence="1" key="1">
    <citation type="submission" date="2014-11" db="EMBL/GenBank/DDBJ databases">
        <authorList>
            <person name="Otto D Thomas"/>
            <person name="Naeem Raeece"/>
        </authorList>
    </citation>
    <scope>NUCLEOTIDE SEQUENCE</scope>
</reference>
<dbReference type="SUPFAM" id="SSF52833">
    <property type="entry name" value="Thioredoxin-like"/>
    <property type="match status" value="1"/>
</dbReference>
<proteinExistence type="predicted"/>